<evidence type="ECO:0000256" key="2">
    <source>
        <dbReference type="RuleBase" id="RU003457"/>
    </source>
</evidence>
<comment type="similarity">
    <text evidence="1 2">Belongs to the pirin family.</text>
</comment>
<dbReference type="Proteomes" id="UP001500635">
    <property type="component" value="Unassembled WGS sequence"/>
</dbReference>
<dbReference type="PIRSF" id="PIRSF006232">
    <property type="entry name" value="Pirin"/>
    <property type="match status" value="1"/>
</dbReference>
<dbReference type="EMBL" id="BAABFR010000029">
    <property type="protein sequence ID" value="GAA4392489.1"/>
    <property type="molecule type" value="Genomic_DNA"/>
</dbReference>
<accession>A0ABP8JKY0</accession>
<protein>
    <submittedName>
        <fullName evidence="4">Pirin family protein</fullName>
    </submittedName>
</protein>
<proteinExistence type="inferred from homology"/>
<gene>
    <name evidence="4" type="ORF">GCM10023147_22330</name>
</gene>
<organism evidence="4 5">
    <name type="scientific">Tsukamurella soli</name>
    <dbReference type="NCBI Taxonomy" id="644556"/>
    <lineage>
        <taxon>Bacteria</taxon>
        <taxon>Bacillati</taxon>
        <taxon>Actinomycetota</taxon>
        <taxon>Actinomycetes</taxon>
        <taxon>Mycobacteriales</taxon>
        <taxon>Tsukamurellaceae</taxon>
        <taxon>Tsukamurella</taxon>
    </lineage>
</organism>
<evidence type="ECO:0000256" key="1">
    <source>
        <dbReference type="ARBA" id="ARBA00008416"/>
    </source>
</evidence>
<dbReference type="PANTHER" id="PTHR43212:SF3">
    <property type="entry name" value="QUERCETIN 2,3-DIOXYGENASE"/>
    <property type="match status" value="1"/>
</dbReference>
<evidence type="ECO:0000313" key="5">
    <source>
        <dbReference type="Proteomes" id="UP001500635"/>
    </source>
</evidence>
<dbReference type="RefSeq" id="WP_344995218.1">
    <property type="nucleotide sequence ID" value="NZ_BAABFR010000029.1"/>
</dbReference>
<dbReference type="InterPro" id="IPR011051">
    <property type="entry name" value="RmlC_Cupin_sf"/>
</dbReference>
<dbReference type="PANTHER" id="PTHR43212">
    <property type="entry name" value="QUERCETIN 2,3-DIOXYGENASE"/>
    <property type="match status" value="1"/>
</dbReference>
<comment type="caution">
    <text evidence="4">The sequence shown here is derived from an EMBL/GenBank/DDBJ whole genome shotgun (WGS) entry which is preliminary data.</text>
</comment>
<dbReference type="InterPro" id="IPR014710">
    <property type="entry name" value="RmlC-like_jellyroll"/>
</dbReference>
<dbReference type="InterPro" id="IPR003829">
    <property type="entry name" value="Pirin_N_dom"/>
</dbReference>
<sequence>MSEMVVVPAEERSFWRGDGITTRQSFPFTGNFDLAANAHGLLLVHNDDLIDPAMGVDMHRHRNAEIVTWVVEGEISHRDSSGMRGIVRAGQVQAMSAGSGVTHAETNTAPRRGGTVARVIQMWLPPDAPGGESEYRTADVASALDRGGLVTVASGMPGHVPAVAIRNDAAALHAARLSAGRTVVLPEAPYGHLFVVTGTVGVSNGRAGVHALGDGDALRTRRAGELYVTGVQDAEILYWEMHAAALTAL</sequence>
<dbReference type="Gene3D" id="2.60.120.10">
    <property type="entry name" value="Jelly Rolls"/>
    <property type="match status" value="2"/>
</dbReference>
<reference evidence="5" key="1">
    <citation type="journal article" date="2019" name="Int. J. Syst. Evol. Microbiol.">
        <title>The Global Catalogue of Microorganisms (GCM) 10K type strain sequencing project: providing services to taxonomists for standard genome sequencing and annotation.</title>
        <authorList>
            <consortium name="The Broad Institute Genomics Platform"/>
            <consortium name="The Broad Institute Genome Sequencing Center for Infectious Disease"/>
            <person name="Wu L."/>
            <person name="Ma J."/>
        </authorList>
    </citation>
    <scope>NUCLEOTIDE SEQUENCE [LARGE SCALE GENOMIC DNA]</scope>
    <source>
        <strain evidence="5">JCM 17688</strain>
    </source>
</reference>
<keyword evidence="5" id="KW-1185">Reference proteome</keyword>
<evidence type="ECO:0000313" key="4">
    <source>
        <dbReference type="EMBL" id="GAA4392489.1"/>
    </source>
</evidence>
<name>A0ABP8JKY0_9ACTN</name>
<dbReference type="SUPFAM" id="SSF51182">
    <property type="entry name" value="RmlC-like cupins"/>
    <property type="match status" value="1"/>
</dbReference>
<dbReference type="InterPro" id="IPR012093">
    <property type="entry name" value="Pirin"/>
</dbReference>
<dbReference type="Pfam" id="PF02678">
    <property type="entry name" value="Pirin"/>
    <property type="match status" value="1"/>
</dbReference>
<feature type="domain" description="Pirin N-terminal" evidence="3">
    <location>
        <begin position="18"/>
        <end position="124"/>
    </location>
</feature>
<evidence type="ECO:0000259" key="3">
    <source>
        <dbReference type="Pfam" id="PF02678"/>
    </source>
</evidence>